<dbReference type="GO" id="GO:0004714">
    <property type="term" value="F:transmembrane receptor protein tyrosine kinase activity"/>
    <property type="evidence" value="ECO:0007669"/>
    <property type="project" value="TreeGrafter"/>
</dbReference>
<dbReference type="GO" id="GO:0005524">
    <property type="term" value="F:ATP binding"/>
    <property type="evidence" value="ECO:0007669"/>
    <property type="project" value="UniProtKB-KW"/>
</dbReference>
<dbReference type="PANTHER" id="PTHR24416:SF631">
    <property type="entry name" value="SERINE_THREONINE_TYROSINE KINASE 1"/>
    <property type="match status" value="1"/>
</dbReference>
<proteinExistence type="predicted"/>
<dbReference type="AlphaFoldDB" id="A0A9D3T8Z1"/>
<reference evidence="5" key="1">
    <citation type="submission" date="2021-01" db="EMBL/GenBank/DDBJ databases">
        <authorList>
            <person name="Zahm M."/>
            <person name="Roques C."/>
            <person name="Cabau C."/>
            <person name="Klopp C."/>
            <person name="Donnadieu C."/>
            <person name="Jouanno E."/>
            <person name="Lampietro C."/>
            <person name="Louis A."/>
            <person name="Herpin A."/>
            <person name="Echchiki A."/>
            <person name="Berthelot C."/>
            <person name="Parey E."/>
            <person name="Roest-Crollius H."/>
            <person name="Braasch I."/>
            <person name="Postlethwait J."/>
            <person name="Bobe J."/>
            <person name="Montfort J."/>
            <person name="Bouchez O."/>
            <person name="Begum T."/>
            <person name="Mejri S."/>
            <person name="Adams A."/>
            <person name="Chen W.-J."/>
            <person name="Guiguen Y."/>
        </authorList>
    </citation>
    <scope>NUCLEOTIDE SEQUENCE</scope>
    <source>
        <strain evidence="5">YG-15Mar2019-1</strain>
        <tissue evidence="5">Brain</tissue>
    </source>
</reference>
<organism evidence="5 6">
    <name type="scientific">Megalops atlanticus</name>
    <name type="common">Tarpon</name>
    <name type="synonym">Clupea gigantea</name>
    <dbReference type="NCBI Taxonomy" id="7932"/>
    <lineage>
        <taxon>Eukaryota</taxon>
        <taxon>Metazoa</taxon>
        <taxon>Chordata</taxon>
        <taxon>Craniata</taxon>
        <taxon>Vertebrata</taxon>
        <taxon>Euteleostomi</taxon>
        <taxon>Actinopterygii</taxon>
        <taxon>Neopterygii</taxon>
        <taxon>Teleostei</taxon>
        <taxon>Elopiformes</taxon>
        <taxon>Megalopidae</taxon>
        <taxon>Megalops</taxon>
    </lineage>
</organism>
<comment type="caution">
    <text evidence="5">The sequence shown here is derived from an EMBL/GenBank/DDBJ whole genome shotgun (WGS) entry which is preliminary data.</text>
</comment>
<gene>
    <name evidence="5" type="ORF">MATL_G00104920</name>
</gene>
<feature type="transmembrane region" description="Helical" evidence="3">
    <location>
        <begin position="41"/>
        <end position="63"/>
    </location>
</feature>
<keyword evidence="3" id="KW-0472">Membrane</keyword>
<dbReference type="SUPFAM" id="SSF56112">
    <property type="entry name" value="Protein kinase-like (PK-like)"/>
    <property type="match status" value="1"/>
</dbReference>
<dbReference type="PROSITE" id="PS50011">
    <property type="entry name" value="PROTEIN_KINASE_DOM"/>
    <property type="match status" value="1"/>
</dbReference>
<dbReference type="EMBL" id="JAFDVH010000008">
    <property type="protein sequence ID" value="KAG7472096.1"/>
    <property type="molecule type" value="Genomic_DNA"/>
</dbReference>
<evidence type="ECO:0000313" key="6">
    <source>
        <dbReference type="Proteomes" id="UP001046870"/>
    </source>
</evidence>
<keyword evidence="3" id="KW-1133">Transmembrane helix</keyword>
<dbReference type="GO" id="GO:0007169">
    <property type="term" value="P:cell surface receptor protein tyrosine kinase signaling pathway"/>
    <property type="evidence" value="ECO:0007669"/>
    <property type="project" value="TreeGrafter"/>
</dbReference>
<keyword evidence="2" id="KW-0067">ATP-binding</keyword>
<evidence type="ECO:0000259" key="4">
    <source>
        <dbReference type="PROSITE" id="PS50011"/>
    </source>
</evidence>
<dbReference type="InterPro" id="IPR011009">
    <property type="entry name" value="Kinase-like_dom_sf"/>
</dbReference>
<dbReference type="Gene3D" id="3.30.200.20">
    <property type="entry name" value="Phosphorylase Kinase, domain 1"/>
    <property type="match status" value="1"/>
</dbReference>
<sequence>MRLSFTVGDVRNAEKSLSPMDIQSPQCNNTSKDHCAEGSGLLALIIIPVLLALSTVVVATLIVRSVCCKRQAPAITSVSTSNGNAGKSDRSAGRDSVRISTVSGTLRSARDALGPWEIPGDCVLEEVEFLQTGRYGPVCRSRLSRAGVTTAVVVKTLRDSTSEPDVKEFVDWARFHATVCKNENLVQMLFCQTQRLPLYLVLEAVSPGNLLHFLWNIRKGDSGTSSQSQHFSERSVYMVAKQVAAGLDYLSSEHRLIHGDVAARSMLIGSGLSVRVSGLGMAFEAWQTGKVAQRRAAEVPLKWQAPERIMRQPMTDRSDVWSFGILLYELITLGDPPYPELEPLEVFPQIQNSYQMKQPENCGGPLYDLMKYCWMWNFKDRPTFSAIIKLLKSYTHLAETKALCSQEDMDIFEYSKRAGVFP</sequence>
<evidence type="ECO:0000313" key="5">
    <source>
        <dbReference type="EMBL" id="KAG7472096.1"/>
    </source>
</evidence>
<protein>
    <recommendedName>
        <fullName evidence="4">Protein kinase domain-containing protein</fullName>
    </recommendedName>
</protein>
<dbReference type="InterPro" id="IPR050122">
    <property type="entry name" value="RTK"/>
</dbReference>
<evidence type="ECO:0000256" key="2">
    <source>
        <dbReference type="ARBA" id="ARBA00022840"/>
    </source>
</evidence>
<dbReference type="PANTHER" id="PTHR24416">
    <property type="entry name" value="TYROSINE-PROTEIN KINASE RECEPTOR"/>
    <property type="match status" value="1"/>
</dbReference>
<keyword evidence="1" id="KW-0547">Nucleotide-binding</keyword>
<dbReference type="GO" id="GO:0005886">
    <property type="term" value="C:plasma membrane"/>
    <property type="evidence" value="ECO:0007669"/>
    <property type="project" value="TreeGrafter"/>
</dbReference>
<dbReference type="OrthoDB" id="4062651at2759"/>
<dbReference type="Gene3D" id="1.10.510.10">
    <property type="entry name" value="Transferase(Phosphotransferase) domain 1"/>
    <property type="match status" value="1"/>
</dbReference>
<evidence type="ECO:0000256" key="3">
    <source>
        <dbReference type="SAM" id="Phobius"/>
    </source>
</evidence>
<dbReference type="FunFam" id="1.10.510.10:FF:000450">
    <property type="entry name" value="Tyrosine-protein kinase STYK1"/>
    <property type="match status" value="1"/>
</dbReference>
<dbReference type="Proteomes" id="UP001046870">
    <property type="component" value="Chromosome 8"/>
</dbReference>
<dbReference type="Pfam" id="PF07714">
    <property type="entry name" value="PK_Tyr_Ser-Thr"/>
    <property type="match status" value="1"/>
</dbReference>
<dbReference type="GO" id="GO:0043235">
    <property type="term" value="C:receptor complex"/>
    <property type="evidence" value="ECO:0007669"/>
    <property type="project" value="TreeGrafter"/>
</dbReference>
<accession>A0A9D3T8Z1</accession>
<dbReference type="PRINTS" id="PR00109">
    <property type="entry name" value="TYRKINASE"/>
</dbReference>
<keyword evidence="6" id="KW-1185">Reference proteome</keyword>
<evidence type="ECO:0000256" key="1">
    <source>
        <dbReference type="ARBA" id="ARBA00022741"/>
    </source>
</evidence>
<feature type="domain" description="Protein kinase" evidence="4">
    <location>
        <begin position="124"/>
        <end position="397"/>
    </location>
</feature>
<name>A0A9D3T8Z1_MEGAT</name>
<dbReference type="InterPro" id="IPR001245">
    <property type="entry name" value="Ser-Thr/Tyr_kinase_cat_dom"/>
</dbReference>
<dbReference type="InterPro" id="IPR000719">
    <property type="entry name" value="Prot_kinase_dom"/>
</dbReference>
<keyword evidence="3" id="KW-0812">Transmembrane</keyword>